<keyword evidence="1" id="KW-0812">Transmembrane</keyword>
<keyword evidence="1" id="KW-1133">Transmembrane helix</keyword>
<dbReference type="AlphaFoldDB" id="A0A177MJL0"/>
<comment type="caution">
    <text evidence="2">The sequence shown here is derived from an EMBL/GenBank/DDBJ whole genome shotgun (WGS) entry which is preliminary data.</text>
</comment>
<dbReference type="OrthoDB" id="7024453at2"/>
<feature type="transmembrane region" description="Helical" evidence="1">
    <location>
        <begin position="212"/>
        <end position="231"/>
    </location>
</feature>
<evidence type="ECO:0000313" key="3">
    <source>
        <dbReference type="Proteomes" id="UP000078090"/>
    </source>
</evidence>
<dbReference type="EMBL" id="LUUG01000063">
    <property type="protein sequence ID" value="OAI05614.1"/>
    <property type="molecule type" value="Genomic_DNA"/>
</dbReference>
<keyword evidence="1" id="KW-0472">Membrane</keyword>
<organism evidence="2 3">
    <name type="scientific">Methylomonas methanica</name>
    <dbReference type="NCBI Taxonomy" id="421"/>
    <lineage>
        <taxon>Bacteria</taxon>
        <taxon>Pseudomonadati</taxon>
        <taxon>Pseudomonadota</taxon>
        <taxon>Gammaproteobacteria</taxon>
        <taxon>Methylococcales</taxon>
        <taxon>Methylococcaceae</taxon>
        <taxon>Methylomonas</taxon>
    </lineage>
</organism>
<gene>
    <name evidence="2" type="ORF">A1332_12790</name>
</gene>
<feature type="transmembrane region" description="Helical" evidence="1">
    <location>
        <begin position="243"/>
        <end position="261"/>
    </location>
</feature>
<reference evidence="2 3" key="1">
    <citation type="submission" date="2016-03" db="EMBL/GenBank/DDBJ databases">
        <authorList>
            <person name="Ploux O."/>
        </authorList>
    </citation>
    <scope>NUCLEOTIDE SEQUENCE [LARGE SCALE GENOMIC DNA]</scope>
    <source>
        <strain evidence="2 3">R-45363</strain>
    </source>
</reference>
<accession>A0A177MJL0</accession>
<evidence type="ECO:0000313" key="2">
    <source>
        <dbReference type="EMBL" id="OAI05614.1"/>
    </source>
</evidence>
<feature type="transmembrane region" description="Helical" evidence="1">
    <location>
        <begin position="180"/>
        <end position="200"/>
    </location>
</feature>
<name>A0A177MJL0_METMH</name>
<evidence type="ECO:0000256" key="1">
    <source>
        <dbReference type="SAM" id="Phobius"/>
    </source>
</evidence>
<dbReference type="Proteomes" id="UP000078090">
    <property type="component" value="Unassembled WGS sequence"/>
</dbReference>
<protein>
    <submittedName>
        <fullName evidence="2">Uncharacterized protein</fullName>
    </submittedName>
</protein>
<proteinExistence type="predicted"/>
<sequence length="271" mass="29508">MKHDWKFVLTLLFSVAGVGVPVLLWQADQSSKSLTIQLETMISLQPGGQDVIAGIEISADGVYLEHPHLVVFEIRNDGSKPIPAADFESPVSIQLVSETTVARANVSGKEPKDIEATLLNERQGITLKPTLLNPGDTISVTVITSGAPPIFESKARIVGISNVVLEDGAEKKPNRIKLTLLLFGSILSFVSSSLMSDFMVEPKGIFLRRRAAAFVGIVAVFPGVIALQMFLERIEVQGFWYQILSYLILMIPVGFIARALNRSEHANALSK</sequence>